<evidence type="ECO:0000259" key="2">
    <source>
        <dbReference type="Pfam" id="PF12158"/>
    </source>
</evidence>
<evidence type="ECO:0000313" key="3">
    <source>
        <dbReference type="EMBL" id="MBM9476362.1"/>
    </source>
</evidence>
<evidence type="ECO:0000256" key="1">
    <source>
        <dbReference type="SAM" id="Phobius"/>
    </source>
</evidence>
<accession>A0A938YI51</accession>
<dbReference type="Proteomes" id="UP000663801">
    <property type="component" value="Unassembled WGS sequence"/>
</dbReference>
<sequence>MPDWIALLIPLVPLLALMVILFVAARRARVRRRIATVPRGWIRTLGVVVSEREFSRSQLDLHGDRFRVQVRQPVISFKDPAGREITFPSRIFAAAMPRPGAFVEVLYDPTDPTRARIAPESVPTVGRSVSTWTLVVGMVVAVVLFLGVLATGIAFLNA</sequence>
<keyword evidence="4" id="KW-1185">Reference proteome</keyword>
<protein>
    <submittedName>
        <fullName evidence="3">DUF3592 domain-containing protein</fullName>
    </submittedName>
</protein>
<keyword evidence="1" id="KW-0812">Transmembrane</keyword>
<name>A0A938YI51_9ACTN</name>
<dbReference type="RefSeq" id="WP_205256478.1">
    <property type="nucleotide sequence ID" value="NZ_BAAAPV010000001.1"/>
</dbReference>
<dbReference type="EMBL" id="JAERWL010000007">
    <property type="protein sequence ID" value="MBM9476362.1"/>
    <property type="molecule type" value="Genomic_DNA"/>
</dbReference>
<evidence type="ECO:0000313" key="4">
    <source>
        <dbReference type="Proteomes" id="UP000663801"/>
    </source>
</evidence>
<gene>
    <name evidence="3" type="ORF">JL107_07915</name>
</gene>
<organism evidence="3 4">
    <name type="scientific">Nakamurella flavida</name>
    <dbReference type="NCBI Taxonomy" id="363630"/>
    <lineage>
        <taxon>Bacteria</taxon>
        <taxon>Bacillati</taxon>
        <taxon>Actinomycetota</taxon>
        <taxon>Actinomycetes</taxon>
        <taxon>Nakamurellales</taxon>
        <taxon>Nakamurellaceae</taxon>
        <taxon>Nakamurella</taxon>
    </lineage>
</organism>
<dbReference type="InterPro" id="IPR021994">
    <property type="entry name" value="DUF3592"/>
</dbReference>
<keyword evidence="1" id="KW-1133">Transmembrane helix</keyword>
<dbReference type="AlphaFoldDB" id="A0A938YI51"/>
<proteinExistence type="predicted"/>
<keyword evidence="1" id="KW-0472">Membrane</keyword>
<feature type="transmembrane region" description="Helical" evidence="1">
    <location>
        <begin position="6"/>
        <end position="25"/>
    </location>
</feature>
<dbReference type="Pfam" id="PF12158">
    <property type="entry name" value="DUF3592"/>
    <property type="match status" value="1"/>
</dbReference>
<feature type="transmembrane region" description="Helical" evidence="1">
    <location>
        <begin position="134"/>
        <end position="156"/>
    </location>
</feature>
<comment type="caution">
    <text evidence="3">The sequence shown here is derived from an EMBL/GenBank/DDBJ whole genome shotgun (WGS) entry which is preliminary data.</text>
</comment>
<reference evidence="3" key="1">
    <citation type="submission" date="2021-01" db="EMBL/GenBank/DDBJ databases">
        <title>KCTC 19127 draft genome.</title>
        <authorList>
            <person name="An D."/>
        </authorList>
    </citation>
    <scope>NUCLEOTIDE SEQUENCE</scope>
    <source>
        <strain evidence="3">KCTC 19127</strain>
    </source>
</reference>
<feature type="domain" description="DUF3592" evidence="2">
    <location>
        <begin position="46"/>
        <end position="120"/>
    </location>
</feature>